<protein>
    <recommendedName>
        <fullName evidence="4">OmpA-like domain-containing protein</fullName>
    </recommendedName>
</protein>
<evidence type="ECO:0000256" key="3">
    <source>
        <dbReference type="SAM" id="MobiDB-lite"/>
    </source>
</evidence>
<dbReference type="EMBL" id="BJTG01000001">
    <property type="protein sequence ID" value="GEJ55722.1"/>
    <property type="molecule type" value="Genomic_DNA"/>
</dbReference>
<dbReference type="AlphaFoldDB" id="A0A7I9VH50"/>
<dbReference type="RefSeq" id="WP_176062501.1">
    <property type="nucleotide sequence ID" value="NZ_BJTG01000001.1"/>
</dbReference>
<keyword evidence="6" id="KW-1185">Reference proteome</keyword>
<dbReference type="InterPro" id="IPR006665">
    <property type="entry name" value="OmpA-like"/>
</dbReference>
<dbReference type="PANTHER" id="PTHR30329">
    <property type="entry name" value="STATOR ELEMENT OF FLAGELLAR MOTOR COMPLEX"/>
    <property type="match status" value="1"/>
</dbReference>
<dbReference type="InterPro" id="IPR050330">
    <property type="entry name" value="Bact_OuterMem_StrucFunc"/>
</dbReference>
<dbReference type="SUPFAM" id="SSF103088">
    <property type="entry name" value="OmpA-like"/>
    <property type="match status" value="1"/>
</dbReference>
<dbReference type="Pfam" id="PF00691">
    <property type="entry name" value="OmpA"/>
    <property type="match status" value="1"/>
</dbReference>
<organism evidence="5 6">
    <name type="scientific">Anaeromyxobacter diazotrophicus</name>
    <dbReference type="NCBI Taxonomy" id="2590199"/>
    <lineage>
        <taxon>Bacteria</taxon>
        <taxon>Pseudomonadati</taxon>
        <taxon>Myxococcota</taxon>
        <taxon>Myxococcia</taxon>
        <taxon>Myxococcales</taxon>
        <taxon>Cystobacterineae</taxon>
        <taxon>Anaeromyxobacteraceae</taxon>
        <taxon>Anaeromyxobacter</taxon>
    </lineage>
</organism>
<name>A0A7I9VH50_9BACT</name>
<dbReference type="PROSITE" id="PS51123">
    <property type="entry name" value="OMPA_2"/>
    <property type="match status" value="1"/>
</dbReference>
<comment type="caution">
    <text evidence="5">The sequence shown here is derived from an EMBL/GenBank/DDBJ whole genome shotgun (WGS) entry which is preliminary data.</text>
</comment>
<sequence length="257" mass="26973">MRRTLIAVSLAALAGCGVSKDEFAAQQRDAEQFRQKYQGESEKTAALEQKLGGVEKQLADAKQQLAARDAKIAELEASSTKLQQEKGALEAKSAQYEQLTASLQGQIASGQVEISELRGKMTVKLKDKVLFASGSTALGKEGRGALDAVAQAFANLKGKNVVVAGYTDDVPTGSKSGFKDNWDLSAARAVTVVRYLQSKGVAPAILGAMGFSEYRPLAGNDSVEGRSQNRRIEIALTAADEPAPAPAPAAEPAAAAH</sequence>
<keyword evidence="1" id="KW-0472">Membrane</keyword>
<evidence type="ECO:0000256" key="2">
    <source>
        <dbReference type="SAM" id="Coils"/>
    </source>
</evidence>
<evidence type="ECO:0000313" key="6">
    <source>
        <dbReference type="Proteomes" id="UP000503640"/>
    </source>
</evidence>
<evidence type="ECO:0000313" key="5">
    <source>
        <dbReference type="EMBL" id="GEJ55722.1"/>
    </source>
</evidence>
<gene>
    <name evidence="5" type="ORF">AMYX_04630</name>
</gene>
<feature type="domain" description="OmpA-like" evidence="4">
    <location>
        <begin position="118"/>
        <end position="240"/>
    </location>
</feature>
<dbReference type="InterPro" id="IPR036737">
    <property type="entry name" value="OmpA-like_sf"/>
</dbReference>
<dbReference type="Gene3D" id="3.30.1330.60">
    <property type="entry name" value="OmpA-like domain"/>
    <property type="match status" value="1"/>
</dbReference>
<evidence type="ECO:0000259" key="4">
    <source>
        <dbReference type="PROSITE" id="PS51123"/>
    </source>
</evidence>
<dbReference type="GO" id="GO:0016020">
    <property type="term" value="C:membrane"/>
    <property type="evidence" value="ECO:0007669"/>
    <property type="project" value="UniProtKB-UniRule"/>
</dbReference>
<feature type="coiled-coil region" evidence="2">
    <location>
        <begin position="30"/>
        <end position="102"/>
    </location>
</feature>
<dbReference type="CDD" id="cd07185">
    <property type="entry name" value="OmpA_C-like"/>
    <property type="match status" value="1"/>
</dbReference>
<feature type="region of interest" description="Disordered" evidence="3">
    <location>
        <begin position="237"/>
        <end position="257"/>
    </location>
</feature>
<dbReference type="PANTHER" id="PTHR30329:SF21">
    <property type="entry name" value="LIPOPROTEIN YIAD-RELATED"/>
    <property type="match status" value="1"/>
</dbReference>
<proteinExistence type="predicted"/>
<accession>A0A7I9VH50</accession>
<reference evidence="6" key="1">
    <citation type="journal article" date="2020" name="Appl. Environ. Microbiol.">
        <title>Diazotrophic Anaeromyxobacter Isolates from Soils.</title>
        <authorList>
            <person name="Masuda Y."/>
            <person name="Yamanaka H."/>
            <person name="Xu Z.X."/>
            <person name="Shiratori Y."/>
            <person name="Aono T."/>
            <person name="Amachi S."/>
            <person name="Senoo K."/>
            <person name="Itoh H."/>
        </authorList>
    </citation>
    <scope>NUCLEOTIDE SEQUENCE [LARGE SCALE GENOMIC DNA]</scope>
    <source>
        <strain evidence="6">R267</strain>
    </source>
</reference>
<evidence type="ECO:0000256" key="1">
    <source>
        <dbReference type="PROSITE-ProRule" id="PRU00473"/>
    </source>
</evidence>
<dbReference type="Proteomes" id="UP000503640">
    <property type="component" value="Unassembled WGS sequence"/>
</dbReference>
<keyword evidence="2" id="KW-0175">Coiled coil</keyword>
<dbReference type="PROSITE" id="PS51257">
    <property type="entry name" value="PROKAR_LIPOPROTEIN"/>
    <property type="match status" value="1"/>
</dbReference>